<name>A0ABT3GRT2_9BACT</name>
<accession>A0ABT3GRT2</accession>
<protein>
    <submittedName>
        <fullName evidence="1">DUF4262 domain-containing protein</fullName>
    </submittedName>
</protein>
<organism evidence="1 2">
    <name type="scientific">Luteolibacter arcticus</name>
    <dbReference type="NCBI Taxonomy" id="1581411"/>
    <lineage>
        <taxon>Bacteria</taxon>
        <taxon>Pseudomonadati</taxon>
        <taxon>Verrucomicrobiota</taxon>
        <taxon>Verrucomicrobiia</taxon>
        <taxon>Verrucomicrobiales</taxon>
        <taxon>Verrucomicrobiaceae</taxon>
        <taxon>Luteolibacter</taxon>
    </lineage>
</organism>
<dbReference type="EMBL" id="JAPDDT010000023">
    <property type="protein sequence ID" value="MCW1926241.1"/>
    <property type="molecule type" value="Genomic_DNA"/>
</dbReference>
<dbReference type="InterPro" id="IPR025358">
    <property type="entry name" value="DUF4262"/>
</dbReference>
<comment type="caution">
    <text evidence="1">The sequence shown here is derived from an EMBL/GenBank/DDBJ whole genome shotgun (WGS) entry which is preliminary data.</text>
</comment>
<keyword evidence="2" id="KW-1185">Reference proteome</keyword>
<proteinExistence type="predicted"/>
<reference evidence="1 2" key="1">
    <citation type="submission" date="2022-10" db="EMBL/GenBank/DDBJ databases">
        <title>Luteolibacter arcticus strain CCTCC AB 2014275, whole genome shotgun sequencing project.</title>
        <authorList>
            <person name="Zhao G."/>
            <person name="Shen L."/>
        </authorList>
    </citation>
    <scope>NUCLEOTIDE SEQUENCE [LARGE SCALE GENOMIC DNA]</scope>
    <source>
        <strain evidence="1 2">CCTCC AB 2014275</strain>
    </source>
</reference>
<evidence type="ECO:0000313" key="1">
    <source>
        <dbReference type="EMBL" id="MCW1926241.1"/>
    </source>
</evidence>
<gene>
    <name evidence="1" type="ORF">OKA05_27030</name>
</gene>
<dbReference type="Proteomes" id="UP001320876">
    <property type="component" value="Unassembled WGS sequence"/>
</dbReference>
<dbReference type="RefSeq" id="WP_264490349.1">
    <property type="nucleotide sequence ID" value="NZ_JAPDDT010000023.1"/>
</dbReference>
<sequence length="168" mass="19314">MDSHPNQLPGFVFREPDDKGDVKMLADIRGHGWHVVGVPDDDEGPGFAYTVGMFVRTLQPEILMMGVPVEPAHRILNAIGEYLMEGDIIVPEQRYPDFVDGREVIFRLIHPTQYREYLGCANWFYRHLGRPFPAFQCFWPDAQGRFPHEAEFDPRFAGRQIDLSLPLS</sequence>
<dbReference type="Pfam" id="PF14081">
    <property type="entry name" value="DUF4262"/>
    <property type="match status" value="1"/>
</dbReference>
<evidence type="ECO:0000313" key="2">
    <source>
        <dbReference type="Proteomes" id="UP001320876"/>
    </source>
</evidence>